<name>A0A6P7G4T4_DIAVI</name>
<dbReference type="EnsemblMetazoa" id="XM_050651182.1">
    <property type="protein sequence ID" value="XP_050507139.1"/>
    <property type="gene ID" value="LOC126884877"/>
</dbReference>
<dbReference type="Pfam" id="PF07985">
    <property type="entry name" value="SRR1"/>
    <property type="match status" value="1"/>
</dbReference>
<feature type="domain" description="SRR1-like" evidence="2">
    <location>
        <begin position="80"/>
        <end position="242"/>
    </location>
</feature>
<organism evidence="5">
    <name type="scientific">Diabrotica virgifera virgifera</name>
    <name type="common">western corn rootworm</name>
    <dbReference type="NCBI Taxonomy" id="50390"/>
    <lineage>
        <taxon>Eukaryota</taxon>
        <taxon>Metazoa</taxon>
        <taxon>Ecdysozoa</taxon>
        <taxon>Arthropoda</taxon>
        <taxon>Hexapoda</taxon>
        <taxon>Insecta</taxon>
        <taxon>Pterygota</taxon>
        <taxon>Neoptera</taxon>
        <taxon>Endopterygota</taxon>
        <taxon>Coleoptera</taxon>
        <taxon>Polyphaga</taxon>
        <taxon>Cucujiformia</taxon>
        <taxon>Chrysomeloidea</taxon>
        <taxon>Chrysomelidae</taxon>
        <taxon>Galerucinae</taxon>
        <taxon>Diabroticina</taxon>
        <taxon>Diabroticites</taxon>
        <taxon>Diabrotica</taxon>
    </lineage>
</organism>
<proteinExistence type="inferred from homology"/>
<evidence type="ECO:0000313" key="5">
    <source>
        <dbReference type="RefSeq" id="XP_028139988.1"/>
    </source>
</evidence>
<gene>
    <name evidence="5" type="primary">LOC114334151</name>
</gene>
<reference evidence="5" key="1">
    <citation type="submission" date="2025-04" db="UniProtKB">
        <authorList>
            <consortium name="RefSeq"/>
        </authorList>
    </citation>
    <scope>IDENTIFICATION</scope>
    <source>
        <tissue evidence="5">Whole insect</tissue>
    </source>
</reference>
<dbReference type="GO" id="GO:0005634">
    <property type="term" value="C:nucleus"/>
    <property type="evidence" value="ECO:0007669"/>
    <property type="project" value="TreeGrafter"/>
</dbReference>
<dbReference type="PANTHER" id="PTHR28626">
    <property type="entry name" value="SRR1-LIKE PROTEIN"/>
    <property type="match status" value="1"/>
</dbReference>
<dbReference type="AlphaFoldDB" id="A0A6P7G4T4"/>
<dbReference type="InterPro" id="IPR012942">
    <property type="entry name" value="SRR1-like"/>
</dbReference>
<sequence>MENGAGIFDMNENSDLEFKIVSYKRKRRSPNKKGILKPNSSTESDIDLEEAVRRISRAKAEIFTTDLYASVKASLNEGLESLGNPQISEIICLGLGRIGECLIARFQLAVLLNLSDQFCSRISVYDPIFSATDKEILRSFEVEVLNENVEGKYSINTNKTVLFYMPHCSKQLTNNLLWANWGLNLGHCVVVSNSFHKIIESNSTRHVVECANYITKILPYVFEVAIINTFKYYEVFSDMAVHVFPKMNLVCPDVWENHQEPSYKQNDVEFISKTVNSL</sequence>
<comment type="similarity">
    <text evidence="1">Belongs to the SRR1 family.</text>
</comment>
<dbReference type="OrthoDB" id="551431at2759"/>
<keyword evidence="4" id="KW-1185">Reference proteome</keyword>
<evidence type="ECO:0000256" key="1">
    <source>
        <dbReference type="ARBA" id="ARBA00009856"/>
    </source>
</evidence>
<evidence type="ECO:0000259" key="2">
    <source>
        <dbReference type="Pfam" id="PF07985"/>
    </source>
</evidence>
<dbReference type="FunCoup" id="A0A6P7G4T4">
    <property type="interactions" value="704"/>
</dbReference>
<dbReference type="Proteomes" id="UP001652700">
    <property type="component" value="Unplaced"/>
</dbReference>
<protein>
    <submittedName>
        <fullName evidence="5">SRR1-like protein</fullName>
    </submittedName>
</protein>
<accession>A0A6P7G4T4</accession>
<dbReference type="InParanoid" id="A0A6P7G4T4"/>
<evidence type="ECO:0000313" key="3">
    <source>
        <dbReference type="EnsemblMetazoa" id="XP_050507139.1"/>
    </source>
</evidence>
<dbReference type="PANTHER" id="PTHR28626:SF3">
    <property type="entry name" value="SRR1-LIKE PROTEIN"/>
    <property type="match status" value="1"/>
</dbReference>
<reference evidence="3" key="2">
    <citation type="submission" date="2025-05" db="UniProtKB">
        <authorList>
            <consortium name="EnsemblMetazoa"/>
        </authorList>
    </citation>
    <scope>IDENTIFICATION</scope>
</reference>
<dbReference type="InterPro" id="IPR040044">
    <property type="entry name" value="SRR1L"/>
</dbReference>
<dbReference type="RefSeq" id="XP_028139988.1">
    <property type="nucleotide sequence ID" value="XM_028284187.1"/>
</dbReference>
<evidence type="ECO:0000313" key="4">
    <source>
        <dbReference type="Proteomes" id="UP001652700"/>
    </source>
</evidence>
<dbReference type="GO" id="GO:0005737">
    <property type="term" value="C:cytoplasm"/>
    <property type="evidence" value="ECO:0007669"/>
    <property type="project" value="TreeGrafter"/>
</dbReference>